<accession>A0ABS8KZU7</accession>
<sequence length="123" mass="13964">MRCVSWLAAAGLVMVTAGCVEQSGYPTTYGYSPGYGSSNYGYSGYSNNYVSQPSYYRPAPSYSYYTPPPRPQVVTQTRYVPVPVAQPSPYRRMRDSDRDGIPDRYDRDRNGDGVPDKYQRSRW</sequence>
<dbReference type="RefSeq" id="WP_230552944.1">
    <property type="nucleotide sequence ID" value="NZ_JAJISD010000010.1"/>
</dbReference>
<dbReference type="Proteomes" id="UP001198862">
    <property type="component" value="Unassembled WGS sequence"/>
</dbReference>
<feature type="chain" id="PRO_5047528189" evidence="2">
    <location>
        <begin position="20"/>
        <end position="123"/>
    </location>
</feature>
<comment type="caution">
    <text evidence="3">The sequence shown here is derived from an EMBL/GenBank/DDBJ whole genome shotgun (WGS) entry which is preliminary data.</text>
</comment>
<feature type="compositionally biased region" description="Basic and acidic residues" evidence="1">
    <location>
        <begin position="92"/>
        <end position="123"/>
    </location>
</feature>
<protein>
    <submittedName>
        <fullName evidence="3">Thrombospondin type 3 repeat-containing protein</fullName>
    </submittedName>
</protein>
<gene>
    <name evidence="3" type="ORF">LJ725_21605</name>
</gene>
<feature type="signal peptide" evidence="2">
    <location>
        <begin position="1"/>
        <end position="19"/>
    </location>
</feature>
<name>A0ABS8KZU7_9HYPH</name>
<keyword evidence="4" id="KW-1185">Reference proteome</keyword>
<evidence type="ECO:0000256" key="2">
    <source>
        <dbReference type="SAM" id="SignalP"/>
    </source>
</evidence>
<dbReference type="EMBL" id="JAJISD010000010">
    <property type="protein sequence ID" value="MCC8431578.1"/>
    <property type="molecule type" value="Genomic_DNA"/>
</dbReference>
<dbReference type="SUPFAM" id="SSF103647">
    <property type="entry name" value="TSP type-3 repeat"/>
    <property type="match status" value="1"/>
</dbReference>
<dbReference type="InterPro" id="IPR028974">
    <property type="entry name" value="TSP_type-3_rpt"/>
</dbReference>
<organism evidence="3 4">
    <name type="scientific">Reyranella aquatilis</name>
    <dbReference type="NCBI Taxonomy" id="2035356"/>
    <lineage>
        <taxon>Bacteria</taxon>
        <taxon>Pseudomonadati</taxon>
        <taxon>Pseudomonadota</taxon>
        <taxon>Alphaproteobacteria</taxon>
        <taxon>Hyphomicrobiales</taxon>
        <taxon>Reyranellaceae</taxon>
        <taxon>Reyranella</taxon>
    </lineage>
</organism>
<proteinExistence type="predicted"/>
<keyword evidence="2" id="KW-0732">Signal</keyword>
<evidence type="ECO:0000313" key="4">
    <source>
        <dbReference type="Proteomes" id="UP001198862"/>
    </source>
</evidence>
<evidence type="ECO:0000313" key="3">
    <source>
        <dbReference type="EMBL" id="MCC8431578.1"/>
    </source>
</evidence>
<reference evidence="3 4" key="1">
    <citation type="submission" date="2021-11" db="EMBL/GenBank/DDBJ databases">
        <authorList>
            <person name="Lee D.-H."/>
            <person name="Kim S.-B."/>
        </authorList>
    </citation>
    <scope>NUCLEOTIDE SEQUENCE [LARGE SCALE GENOMIC DNA]</scope>
    <source>
        <strain evidence="3 4">KCTC 52223</strain>
    </source>
</reference>
<dbReference type="PROSITE" id="PS51257">
    <property type="entry name" value="PROKAR_LIPOPROTEIN"/>
    <property type="match status" value="1"/>
</dbReference>
<feature type="region of interest" description="Disordered" evidence="1">
    <location>
        <begin position="76"/>
        <end position="123"/>
    </location>
</feature>
<evidence type="ECO:0000256" key="1">
    <source>
        <dbReference type="SAM" id="MobiDB-lite"/>
    </source>
</evidence>